<protein>
    <recommendedName>
        <fullName evidence="1">Putative competence-damage inducible protein</fullName>
    </recommendedName>
</protein>
<feature type="domain" description="MoaB/Mog" evidence="2">
    <location>
        <begin position="4"/>
        <end position="170"/>
    </location>
</feature>
<dbReference type="InterPro" id="IPR008136">
    <property type="entry name" value="CinA_C"/>
</dbReference>
<dbReference type="Gene3D" id="3.30.70.2860">
    <property type="match status" value="1"/>
</dbReference>
<reference evidence="4" key="1">
    <citation type="submission" date="2015-07" db="EMBL/GenBank/DDBJ databases">
        <title>Fjat-14235 jcm11544.</title>
        <authorList>
            <person name="Liu B."/>
            <person name="Wang J."/>
            <person name="Zhu Y."/>
            <person name="Liu G."/>
            <person name="Chen Q."/>
            <person name="Chen Z."/>
            <person name="Lan J."/>
            <person name="Che J."/>
            <person name="Ge C."/>
            <person name="Shi H."/>
            <person name="Pan Z."/>
            <person name="Liu X."/>
        </authorList>
    </citation>
    <scope>NUCLEOTIDE SEQUENCE [LARGE SCALE GENOMIC DNA]</scope>
    <source>
        <strain evidence="4">JCM 11544</strain>
    </source>
</reference>
<dbReference type="Gene3D" id="3.90.950.20">
    <property type="entry name" value="CinA-like"/>
    <property type="match status" value="1"/>
</dbReference>
<dbReference type="Pfam" id="PF18146">
    <property type="entry name" value="CinA_KH"/>
    <property type="match status" value="1"/>
</dbReference>
<dbReference type="AlphaFoldDB" id="A0A0M0GRI1"/>
<dbReference type="STRING" id="189381.GCA_900166615_03042"/>
<gene>
    <name evidence="1" type="primary">cinA</name>
    <name evidence="3" type="ORF">AF331_06160</name>
</gene>
<dbReference type="Pfam" id="PF00994">
    <property type="entry name" value="MoCF_biosynth"/>
    <property type="match status" value="1"/>
</dbReference>
<dbReference type="NCBIfam" id="TIGR00199">
    <property type="entry name" value="PncC_domain"/>
    <property type="match status" value="1"/>
</dbReference>
<dbReference type="NCBIfam" id="TIGR00177">
    <property type="entry name" value="molyb_syn"/>
    <property type="match status" value="1"/>
</dbReference>
<dbReference type="CDD" id="cd00885">
    <property type="entry name" value="cinA"/>
    <property type="match status" value="1"/>
</dbReference>
<dbReference type="InterPro" id="IPR050101">
    <property type="entry name" value="CinA"/>
</dbReference>
<dbReference type="Pfam" id="PF02464">
    <property type="entry name" value="CinA"/>
    <property type="match status" value="1"/>
</dbReference>
<dbReference type="PANTHER" id="PTHR13939">
    <property type="entry name" value="NICOTINAMIDE-NUCLEOTIDE AMIDOHYDROLASE PNCC"/>
    <property type="match status" value="1"/>
</dbReference>
<keyword evidence="4" id="KW-1185">Reference proteome</keyword>
<comment type="caution">
    <text evidence="3">The sequence shown here is derived from an EMBL/GenBank/DDBJ whole genome shotgun (WGS) entry which is preliminary data.</text>
</comment>
<accession>A0A0M0GRI1</accession>
<dbReference type="NCBIfam" id="NF001813">
    <property type="entry name" value="PRK00549.1"/>
    <property type="match status" value="1"/>
</dbReference>
<dbReference type="PIRSF" id="PIRSF006728">
    <property type="entry name" value="CinA"/>
    <property type="match status" value="1"/>
</dbReference>
<name>A0A0M0GRI1_9BACI</name>
<dbReference type="OrthoDB" id="9801454at2"/>
<dbReference type="InterPro" id="IPR036425">
    <property type="entry name" value="MoaB/Mog-like_dom_sf"/>
</dbReference>
<dbReference type="InterPro" id="IPR036653">
    <property type="entry name" value="CinA-like_C"/>
</dbReference>
<dbReference type="SMART" id="SM00852">
    <property type="entry name" value="MoCF_biosynth"/>
    <property type="match status" value="1"/>
</dbReference>
<organism evidence="3 4">
    <name type="scientific">Rossellomorea marisflavi</name>
    <dbReference type="NCBI Taxonomy" id="189381"/>
    <lineage>
        <taxon>Bacteria</taxon>
        <taxon>Bacillati</taxon>
        <taxon>Bacillota</taxon>
        <taxon>Bacilli</taxon>
        <taxon>Bacillales</taxon>
        <taxon>Bacillaceae</taxon>
        <taxon>Rossellomorea</taxon>
    </lineage>
</organism>
<dbReference type="InterPro" id="IPR008135">
    <property type="entry name" value="Competence-induced_CinA"/>
</dbReference>
<dbReference type="HAMAP" id="MF_00226_B">
    <property type="entry name" value="CinA_B"/>
    <property type="match status" value="1"/>
</dbReference>
<dbReference type="PANTHER" id="PTHR13939:SF0">
    <property type="entry name" value="NMN AMIDOHYDROLASE-LIKE PROTEIN YFAY"/>
    <property type="match status" value="1"/>
</dbReference>
<dbReference type="SUPFAM" id="SSF53218">
    <property type="entry name" value="Molybdenum cofactor biosynthesis proteins"/>
    <property type="match status" value="1"/>
</dbReference>
<dbReference type="Gene3D" id="3.40.980.10">
    <property type="entry name" value="MoaB/Mog-like domain"/>
    <property type="match status" value="1"/>
</dbReference>
<evidence type="ECO:0000256" key="1">
    <source>
        <dbReference type="HAMAP-Rule" id="MF_00226"/>
    </source>
</evidence>
<dbReference type="SUPFAM" id="SSF142433">
    <property type="entry name" value="CinA-like"/>
    <property type="match status" value="1"/>
</dbReference>
<dbReference type="NCBIfam" id="TIGR00200">
    <property type="entry name" value="cinA_nterm"/>
    <property type="match status" value="1"/>
</dbReference>
<dbReference type="InterPro" id="IPR041424">
    <property type="entry name" value="CinA_KH"/>
</dbReference>
<comment type="similarity">
    <text evidence="1">Belongs to the CinA family.</text>
</comment>
<dbReference type="RefSeq" id="WP_053427239.1">
    <property type="nucleotide sequence ID" value="NZ_LGUE01000001.1"/>
</dbReference>
<dbReference type="PATRIC" id="fig|189381.12.peg.1373"/>
<evidence type="ECO:0000313" key="4">
    <source>
        <dbReference type="Proteomes" id="UP000037405"/>
    </source>
</evidence>
<proteinExistence type="inferred from homology"/>
<dbReference type="Proteomes" id="UP000037405">
    <property type="component" value="Unassembled WGS sequence"/>
</dbReference>
<dbReference type="InterPro" id="IPR001453">
    <property type="entry name" value="MoaB/Mog_dom"/>
</dbReference>
<dbReference type="EMBL" id="LGUE01000001">
    <property type="protein sequence ID" value="KON92041.1"/>
    <property type="molecule type" value="Genomic_DNA"/>
</dbReference>
<evidence type="ECO:0000259" key="2">
    <source>
        <dbReference type="SMART" id="SM00852"/>
    </source>
</evidence>
<sequence>MNAEIIAVGSELLLGQIANTNAQFISERLAEVGVNVFYHTSVGDNPARLEEVIKHAEERADLLIFTGGLGPTKDDLTKETIARSLGVSLSMDEEAMDSIRAYFEKVGRVMTPNNEKQALILEGSVPLKNDFGMAPGMVFQQSGKAYILLPGPPSEMRPMFSTYGVPAVMRLMKRKEVIHSRVLRFFGIGESQLEADLEELIDRQTNPTIAPLAGDGEVTLRLTAKHESKDVAETLLNELESEIRQTVGEYLYGYDQDSLEGVGFRLLKEKGLTLAAAESLTAGLFQSSLASIAGASSVLEGGVVCYQDSVKRNVLNVREETLKNYGAVSRECAIELAANVRTLFKSDIGISFTGVAGPEAQGDLPPGTVWIGIASGDEEPRAYKLTLAGSRNGNRSRTVKYGWHYLVKEYKA</sequence>
<evidence type="ECO:0000313" key="3">
    <source>
        <dbReference type="EMBL" id="KON92041.1"/>
    </source>
</evidence>